<dbReference type="Proteomes" id="UP000692954">
    <property type="component" value="Unassembled WGS sequence"/>
</dbReference>
<sequence length="115" mass="13455">MGTSCSCKSMFSVCQSEIIRNVTISPKSEKKTVKDNSSIQISENTDKHFVLQQYPERYIIIYTSNDDYKILMQELLEINDNNSFIIQEYKDQKENSNNYQEISSQMQCSLNDFKL</sequence>
<comment type="caution">
    <text evidence="1">The sequence shown here is derived from an EMBL/GenBank/DDBJ whole genome shotgun (WGS) entry which is preliminary data.</text>
</comment>
<evidence type="ECO:0000313" key="2">
    <source>
        <dbReference type="Proteomes" id="UP000692954"/>
    </source>
</evidence>
<reference evidence="1" key="1">
    <citation type="submission" date="2021-01" db="EMBL/GenBank/DDBJ databases">
        <authorList>
            <consortium name="Genoscope - CEA"/>
            <person name="William W."/>
        </authorList>
    </citation>
    <scope>NUCLEOTIDE SEQUENCE</scope>
</reference>
<keyword evidence="2" id="KW-1185">Reference proteome</keyword>
<proteinExistence type="predicted"/>
<gene>
    <name evidence="1" type="ORF">PSON_ATCC_30995.1.T0480251</name>
</gene>
<dbReference type="AlphaFoldDB" id="A0A8S1N9A5"/>
<protein>
    <submittedName>
        <fullName evidence="1">Uncharacterized protein</fullName>
    </submittedName>
</protein>
<dbReference type="EMBL" id="CAJJDN010000048">
    <property type="protein sequence ID" value="CAD8085625.1"/>
    <property type="molecule type" value="Genomic_DNA"/>
</dbReference>
<evidence type="ECO:0000313" key="1">
    <source>
        <dbReference type="EMBL" id="CAD8085625.1"/>
    </source>
</evidence>
<accession>A0A8S1N9A5</accession>
<name>A0A8S1N9A5_9CILI</name>
<organism evidence="1 2">
    <name type="scientific">Paramecium sonneborni</name>
    <dbReference type="NCBI Taxonomy" id="65129"/>
    <lineage>
        <taxon>Eukaryota</taxon>
        <taxon>Sar</taxon>
        <taxon>Alveolata</taxon>
        <taxon>Ciliophora</taxon>
        <taxon>Intramacronucleata</taxon>
        <taxon>Oligohymenophorea</taxon>
        <taxon>Peniculida</taxon>
        <taxon>Parameciidae</taxon>
        <taxon>Paramecium</taxon>
    </lineage>
</organism>
<dbReference type="OrthoDB" id="286834at2759"/>